<sequence>MNRLMALRLACILSAAGLFATLAGCASKAGSTTAQADKPVQQTATTSSTSSATGVSPQSSGSGAASPATRDWAQVDTNRDGSISPEEMATYLQNNPGPLKGR</sequence>
<accession>A0A848FC46</accession>
<keyword evidence="2" id="KW-0732">Signal</keyword>
<proteinExistence type="predicted"/>
<dbReference type="PROSITE" id="PS50222">
    <property type="entry name" value="EF_HAND_2"/>
    <property type="match status" value="1"/>
</dbReference>
<dbReference type="EMBL" id="JABBFW010000007">
    <property type="protein sequence ID" value="NML15883.1"/>
    <property type="molecule type" value="Genomic_DNA"/>
</dbReference>
<evidence type="ECO:0000313" key="5">
    <source>
        <dbReference type="Proteomes" id="UP000574067"/>
    </source>
</evidence>
<feature type="signal peptide" evidence="2">
    <location>
        <begin position="1"/>
        <end position="20"/>
    </location>
</feature>
<keyword evidence="5" id="KW-1185">Reference proteome</keyword>
<dbReference type="InterPro" id="IPR002048">
    <property type="entry name" value="EF_hand_dom"/>
</dbReference>
<comment type="caution">
    <text evidence="4">The sequence shown here is derived from an EMBL/GenBank/DDBJ whole genome shotgun (WGS) entry which is preliminary data.</text>
</comment>
<evidence type="ECO:0000256" key="2">
    <source>
        <dbReference type="SAM" id="SignalP"/>
    </source>
</evidence>
<evidence type="ECO:0000256" key="1">
    <source>
        <dbReference type="SAM" id="MobiDB-lite"/>
    </source>
</evidence>
<dbReference type="InterPro" id="IPR018247">
    <property type="entry name" value="EF_Hand_1_Ca_BS"/>
</dbReference>
<feature type="domain" description="EF-hand" evidence="3">
    <location>
        <begin position="72"/>
        <end position="98"/>
    </location>
</feature>
<reference evidence="4 5" key="1">
    <citation type="submission" date="2020-04" db="EMBL/GenBank/DDBJ databases">
        <title>Azohydromonas sp. isolated from soil.</title>
        <authorList>
            <person name="Dahal R.H."/>
        </authorList>
    </citation>
    <scope>NUCLEOTIDE SEQUENCE [LARGE SCALE GENOMIC DNA]</scope>
    <source>
        <strain evidence="4 5">G-1-1-14</strain>
    </source>
</reference>
<dbReference type="AlphaFoldDB" id="A0A848FC46"/>
<dbReference type="GO" id="GO:0005509">
    <property type="term" value="F:calcium ion binding"/>
    <property type="evidence" value="ECO:0007669"/>
    <property type="project" value="InterPro"/>
</dbReference>
<dbReference type="RefSeq" id="WP_169160778.1">
    <property type="nucleotide sequence ID" value="NZ_JABBFW010000007.1"/>
</dbReference>
<evidence type="ECO:0000259" key="3">
    <source>
        <dbReference type="PROSITE" id="PS50222"/>
    </source>
</evidence>
<protein>
    <recommendedName>
        <fullName evidence="3">EF-hand domain-containing protein</fullName>
    </recommendedName>
</protein>
<dbReference type="PROSITE" id="PS00018">
    <property type="entry name" value="EF_HAND_1"/>
    <property type="match status" value="1"/>
</dbReference>
<dbReference type="Proteomes" id="UP000574067">
    <property type="component" value="Unassembled WGS sequence"/>
</dbReference>
<gene>
    <name evidence="4" type="ORF">HHL10_12960</name>
</gene>
<organism evidence="4 5">
    <name type="scientific">Azohydromonas caseinilytica</name>
    <dbReference type="NCBI Taxonomy" id="2728836"/>
    <lineage>
        <taxon>Bacteria</taxon>
        <taxon>Pseudomonadati</taxon>
        <taxon>Pseudomonadota</taxon>
        <taxon>Betaproteobacteria</taxon>
        <taxon>Burkholderiales</taxon>
        <taxon>Sphaerotilaceae</taxon>
        <taxon>Azohydromonas</taxon>
    </lineage>
</organism>
<feature type="region of interest" description="Disordered" evidence="1">
    <location>
        <begin position="30"/>
        <end position="102"/>
    </location>
</feature>
<dbReference type="PROSITE" id="PS51257">
    <property type="entry name" value="PROKAR_LIPOPROTEIN"/>
    <property type="match status" value="1"/>
</dbReference>
<feature type="compositionally biased region" description="Low complexity" evidence="1">
    <location>
        <begin position="39"/>
        <end position="68"/>
    </location>
</feature>
<evidence type="ECO:0000313" key="4">
    <source>
        <dbReference type="EMBL" id="NML15883.1"/>
    </source>
</evidence>
<feature type="chain" id="PRO_5032534030" description="EF-hand domain-containing protein" evidence="2">
    <location>
        <begin position="21"/>
        <end position="102"/>
    </location>
</feature>
<name>A0A848FC46_9BURK</name>